<dbReference type="InterPro" id="IPR020845">
    <property type="entry name" value="AMP-binding_CS"/>
</dbReference>
<feature type="domain" description="AMP-binding enzyme C-terminal" evidence="2">
    <location>
        <begin position="457"/>
        <end position="534"/>
    </location>
</feature>
<dbReference type="PANTHER" id="PTHR43767:SF1">
    <property type="entry name" value="NONRIBOSOMAL PEPTIDE SYNTHASE PES1 (EUROFUNG)-RELATED"/>
    <property type="match status" value="1"/>
</dbReference>
<dbReference type="InterPro" id="IPR000873">
    <property type="entry name" value="AMP-dep_synth/lig_dom"/>
</dbReference>
<feature type="domain" description="AMP-dependent synthetase/ligase" evidence="1">
    <location>
        <begin position="38"/>
        <end position="406"/>
    </location>
</feature>
<dbReference type="Gene3D" id="2.30.38.10">
    <property type="entry name" value="Luciferase, Domain 3"/>
    <property type="match status" value="1"/>
</dbReference>
<accession>A0ABU3UHD6</accession>
<dbReference type="Pfam" id="PF13193">
    <property type="entry name" value="AMP-binding_C"/>
    <property type="match status" value="1"/>
</dbReference>
<sequence length="546" mass="58425">MSHSALTSGDFIPWPTEEAASYRSSGYWAGITFGELLARRAAESGDRCAARDQNRSLTYRQLDDSASSFATGLRDLGIRPGDRVMLQIPNRAEFLEALFALFRLGAVPVMCLPAHRHAELAAIAEASSAVAIVVAQDGVGFSYVDLAQRIRREVPTLRHVIAAGPATARALSEAGADFGDLYLPAVEQPAPSAGAVALLQLSGGSTGIPKLIPRTHDDYLYSVRRSVEVCGLSESSVYLAVLPASHNFTLSSPGILGALWAGGTVALTEDPSPSSAFAFIKETGTTITALVPPLARVWVNTAERSGAPGLETLEVVQIGGARCPGELAARIRPALGARAQQVFGMAEGLVCYTRLDDPEDIAVGTQGRPMSDRDELLVVDEHDRPVEAGASGHLLTRGPYTIRGYFRNPAANHRSFTADGWYRTSDIVSVRPDGNLVVVGRAGDFINRSGEKLSPEELEQHLLRHPLVDDVIAVGMADEMLGERTCVFVVPSAADTAPSLTDLRTFARQNGLADWKLPDEARVVREFPKTKVGKASRADLRAILRG</sequence>
<evidence type="ECO:0000313" key="4">
    <source>
        <dbReference type="Proteomes" id="UP001257627"/>
    </source>
</evidence>
<dbReference type="RefSeq" id="WP_143609627.1">
    <property type="nucleotide sequence ID" value="NZ_CP107955.1"/>
</dbReference>
<organism evidence="3 4">
    <name type="scientific">Streptomyces mirabilis</name>
    <dbReference type="NCBI Taxonomy" id="68239"/>
    <lineage>
        <taxon>Bacteria</taxon>
        <taxon>Bacillati</taxon>
        <taxon>Actinomycetota</taxon>
        <taxon>Actinomycetes</taxon>
        <taxon>Kitasatosporales</taxon>
        <taxon>Streptomycetaceae</taxon>
        <taxon>Streptomyces</taxon>
    </lineage>
</organism>
<evidence type="ECO:0000313" key="3">
    <source>
        <dbReference type="EMBL" id="MDU8993334.1"/>
    </source>
</evidence>
<protein>
    <submittedName>
        <fullName evidence="3">AMP-binding protein</fullName>
    </submittedName>
</protein>
<dbReference type="Proteomes" id="UP001257627">
    <property type="component" value="Unassembled WGS sequence"/>
</dbReference>
<dbReference type="Gene3D" id="3.40.50.980">
    <property type="match status" value="2"/>
</dbReference>
<evidence type="ECO:0000259" key="2">
    <source>
        <dbReference type="Pfam" id="PF13193"/>
    </source>
</evidence>
<dbReference type="InterPro" id="IPR045851">
    <property type="entry name" value="AMP-bd_C_sf"/>
</dbReference>
<proteinExistence type="predicted"/>
<dbReference type="PANTHER" id="PTHR43767">
    <property type="entry name" value="LONG-CHAIN-FATTY-ACID--COA LIGASE"/>
    <property type="match status" value="1"/>
</dbReference>
<evidence type="ECO:0000259" key="1">
    <source>
        <dbReference type="Pfam" id="PF00501"/>
    </source>
</evidence>
<keyword evidence="4" id="KW-1185">Reference proteome</keyword>
<dbReference type="SUPFAM" id="SSF56801">
    <property type="entry name" value="Acetyl-CoA synthetase-like"/>
    <property type="match status" value="1"/>
</dbReference>
<comment type="caution">
    <text evidence="3">The sequence shown here is derived from an EMBL/GenBank/DDBJ whole genome shotgun (WGS) entry which is preliminary data.</text>
</comment>
<dbReference type="InterPro" id="IPR025110">
    <property type="entry name" value="AMP-bd_C"/>
</dbReference>
<dbReference type="PROSITE" id="PS00455">
    <property type="entry name" value="AMP_BINDING"/>
    <property type="match status" value="1"/>
</dbReference>
<dbReference type="Gene3D" id="3.30.300.30">
    <property type="match status" value="1"/>
</dbReference>
<dbReference type="EMBL" id="JARAKF010000001">
    <property type="protein sequence ID" value="MDU8993334.1"/>
    <property type="molecule type" value="Genomic_DNA"/>
</dbReference>
<dbReference type="InterPro" id="IPR050237">
    <property type="entry name" value="ATP-dep_AMP-bd_enzyme"/>
</dbReference>
<name>A0ABU3UHD6_9ACTN</name>
<reference evidence="3 4" key="1">
    <citation type="submission" date="2023-02" db="EMBL/GenBank/DDBJ databases">
        <authorList>
            <person name="Maleckis M."/>
        </authorList>
    </citation>
    <scope>NUCLEOTIDE SEQUENCE [LARGE SCALE GENOMIC DNA]</scope>
    <source>
        <strain evidence="3 4">P8-A2</strain>
    </source>
</reference>
<gene>
    <name evidence="3" type="ORF">PU648_13440</name>
</gene>
<dbReference type="Pfam" id="PF00501">
    <property type="entry name" value="AMP-binding"/>
    <property type="match status" value="1"/>
</dbReference>